<dbReference type="RefSeq" id="WP_185661317.1">
    <property type="nucleotide sequence ID" value="NZ_CAWPOO010000013.1"/>
</dbReference>
<feature type="transmembrane region" description="Helical" evidence="1">
    <location>
        <begin position="45"/>
        <end position="69"/>
    </location>
</feature>
<keyword evidence="1" id="KW-0472">Membrane</keyword>
<dbReference type="AlphaFoldDB" id="A0A7X1E9Q0"/>
<accession>A0A7X1E9Q0</accession>
<evidence type="ECO:0000313" key="3">
    <source>
        <dbReference type="Proteomes" id="UP000526501"/>
    </source>
</evidence>
<organism evidence="2 3">
    <name type="scientific">Pelagicoccus albus</name>
    <dbReference type="NCBI Taxonomy" id="415222"/>
    <lineage>
        <taxon>Bacteria</taxon>
        <taxon>Pseudomonadati</taxon>
        <taxon>Verrucomicrobiota</taxon>
        <taxon>Opitutia</taxon>
        <taxon>Puniceicoccales</taxon>
        <taxon>Pelagicoccaceae</taxon>
        <taxon>Pelagicoccus</taxon>
    </lineage>
</organism>
<dbReference type="Proteomes" id="UP000526501">
    <property type="component" value="Unassembled WGS sequence"/>
</dbReference>
<keyword evidence="1" id="KW-1133">Transmembrane helix</keyword>
<keyword evidence="1" id="KW-0812">Transmembrane</keyword>
<protein>
    <submittedName>
        <fullName evidence="2">Uncharacterized protein</fullName>
    </submittedName>
</protein>
<reference evidence="2 3" key="1">
    <citation type="submission" date="2020-07" db="EMBL/GenBank/DDBJ databases">
        <authorList>
            <person name="Feng X."/>
        </authorList>
    </citation>
    <scope>NUCLEOTIDE SEQUENCE [LARGE SCALE GENOMIC DNA]</scope>
    <source>
        <strain evidence="2 3">JCM23202</strain>
    </source>
</reference>
<feature type="transmembrane region" description="Helical" evidence="1">
    <location>
        <begin position="81"/>
        <end position="100"/>
    </location>
</feature>
<evidence type="ECO:0000256" key="1">
    <source>
        <dbReference type="SAM" id="Phobius"/>
    </source>
</evidence>
<dbReference type="EMBL" id="JACHVC010000013">
    <property type="protein sequence ID" value="MBC2607428.1"/>
    <property type="molecule type" value="Genomic_DNA"/>
</dbReference>
<evidence type="ECO:0000313" key="2">
    <source>
        <dbReference type="EMBL" id="MBC2607428.1"/>
    </source>
</evidence>
<gene>
    <name evidence="2" type="ORF">H5P27_15350</name>
</gene>
<sequence>MIRSKGIKRALILAAISLVMGFVFLSLLAEQFEIGKTEEELVHLQIPAMTFAYGFLFITAFLWINEFVWRWKEGKDLGDRIMPLFWLLAMNIYGAFYFSYRRMKELDPTPNYEY</sequence>
<name>A0A7X1E9Q0_9BACT</name>
<keyword evidence="3" id="KW-1185">Reference proteome</keyword>
<comment type="caution">
    <text evidence="2">The sequence shown here is derived from an EMBL/GenBank/DDBJ whole genome shotgun (WGS) entry which is preliminary data.</text>
</comment>
<proteinExistence type="predicted"/>